<dbReference type="InterPro" id="IPR052177">
    <property type="entry name" value="Divisome_Glycosyl_Hydrolase"/>
</dbReference>
<organism evidence="3 4">
    <name type="scientific">Anabaena lutea FACHB-196</name>
    <dbReference type="NCBI Taxonomy" id="2692881"/>
    <lineage>
        <taxon>Bacteria</taxon>
        <taxon>Bacillati</taxon>
        <taxon>Cyanobacteriota</taxon>
        <taxon>Cyanophyceae</taxon>
        <taxon>Nostocales</taxon>
        <taxon>Nostocaceae</taxon>
        <taxon>Anabaena</taxon>
    </lineage>
</organism>
<dbReference type="GO" id="GO:0016787">
    <property type="term" value="F:hydrolase activity"/>
    <property type="evidence" value="ECO:0007669"/>
    <property type="project" value="UniProtKB-KW"/>
</dbReference>
<feature type="domain" description="Glycosyl hydrolase-like 10" evidence="2">
    <location>
        <begin position="42"/>
        <end position="352"/>
    </location>
</feature>
<evidence type="ECO:0000313" key="4">
    <source>
        <dbReference type="Proteomes" id="UP000640531"/>
    </source>
</evidence>
<evidence type="ECO:0000256" key="1">
    <source>
        <dbReference type="ARBA" id="ARBA00022729"/>
    </source>
</evidence>
<evidence type="ECO:0000259" key="2">
    <source>
        <dbReference type="Pfam" id="PF02638"/>
    </source>
</evidence>
<sequence>MNRVLRRCFLLFLCLGFVFSLTVLPISSTLVSSQKTSLVTTEIRGVWLTNVASGVLFVPWGINRAINQLAALNFNTIYPVVWNRGYTFYKSDVAKSITGEDVQPFLNFVHGGNDVLAKLVRLAKKQNLSVIPWFEYGLMTPPNSKLAELKPEWLTIGQQGINSVDENLPEEINDGVFNRQAWLNPLHPQVQKFLKSLILEVVNNYDVDGIQVDDHFGMPVQFGYDTFTIQLYQKEHLGKIPPSNPFDPEWMRWRADKITDFMFQINKEVKAIKPQAKISLSPNSQYFAYKYYLQDWESWVNQGLVDELILQVYRDDKNSFIAEIEKPTVQLALTKIPVSIGILTGTLINPVEINRIKEKVQIVREHNFFGFSFFYWESLWGYISPESPQKRRNAFLEMFYNKAVKPLKLKKL</sequence>
<dbReference type="PANTHER" id="PTHR43405">
    <property type="entry name" value="GLYCOSYL HYDROLASE DIGH"/>
    <property type="match status" value="1"/>
</dbReference>
<name>A0ABR8FNC5_9NOST</name>
<dbReference type="InterPro" id="IPR017853">
    <property type="entry name" value="GH"/>
</dbReference>
<keyword evidence="3" id="KW-0378">Hydrolase</keyword>
<comment type="caution">
    <text evidence="3">The sequence shown here is derived from an EMBL/GenBank/DDBJ whole genome shotgun (WGS) entry which is preliminary data.</text>
</comment>
<dbReference type="Proteomes" id="UP000640531">
    <property type="component" value="Unassembled WGS sequence"/>
</dbReference>
<dbReference type="PANTHER" id="PTHR43405:SF1">
    <property type="entry name" value="GLYCOSYL HYDROLASE DIGH"/>
    <property type="match status" value="1"/>
</dbReference>
<dbReference type="RefSeq" id="WP_190720103.1">
    <property type="nucleotide sequence ID" value="NZ_JACJST010000035.1"/>
</dbReference>
<dbReference type="SUPFAM" id="SSF51445">
    <property type="entry name" value="(Trans)glycosidases"/>
    <property type="match status" value="1"/>
</dbReference>
<keyword evidence="4" id="KW-1185">Reference proteome</keyword>
<dbReference type="InterPro" id="IPR003790">
    <property type="entry name" value="GHL10"/>
</dbReference>
<dbReference type="EMBL" id="JACJST010000035">
    <property type="protein sequence ID" value="MBD2571058.1"/>
    <property type="molecule type" value="Genomic_DNA"/>
</dbReference>
<accession>A0ABR8FNC5</accession>
<evidence type="ECO:0000313" key="3">
    <source>
        <dbReference type="EMBL" id="MBD2571058.1"/>
    </source>
</evidence>
<dbReference type="Gene3D" id="3.20.20.80">
    <property type="entry name" value="Glycosidases"/>
    <property type="match status" value="1"/>
</dbReference>
<dbReference type="Pfam" id="PF02638">
    <property type="entry name" value="GHL10"/>
    <property type="match status" value="1"/>
</dbReference>
<protein>
    <submittedName>
        <fullName evidence="3">Glycoside hydrolase family 10 protein</fullName>
    </submittedName>
</protein>
<gene>
    <name evidence="3" type="ORF">H6G59_24825</name>
</gene>
<reference evidence="3 4" key="1">
    <citation type="journal article" date="2020" name="ISME J.">
        <title>Comparative genomics reveals insights into cyanobacterial evolution and habitat adaptation.</title>
        <authorList>
            <person name="Chen M.Y."/>
            <person name="Teng W.K."/>
            <person name="Zhao L."/>
            <person name="Hu C.X."/>
            <person name="Zhou Y.K."/>
            <person name="Han B.P."/>
            <person name="Song L.R."/>
            <person name="Shu W.S."/>
        </authorList>
    </citation>
    <scope>NUCLEOTIDE SEQUENCE [LARGE SCALE GENOMIC DNA]</scope>
    <source>
        <strain evidence="3 4">FACHB-196</strain>
    </source>
</reference>
<proteinExistence type="predicted"/>
<keyword evidence="1" id="KW-0732">Signal</keyword>